<evidence type="ECO:0000256" key="1">
    <source>
        <dbReference type="SAM" id="MobiDB-lite"/>
    </source>
</evidence>
<name>A0ABQ9YK69_9EUKA</name>
<feature type="compositionally biased region" description="Polar residues" evidence="1">
    <location>
        <begin position="208"/>
        <end position="226"/>
    </location>
</feature>
<dbReference type="InterPro" id="IPR056767">
    <property type="entry name" value="C2H2-Znf_KIN17"/>
</dbReference>
<accession>A0ABQ9YK69</accession>
<evidence type="ECO:0000259" key="2">
    <source>
        <dbReference type="SMART" id="SM01253"/>
    </source>
</evidence>
<gene>
    <name evidence="3" type="ORF">BLNAU_689</name>
</gene>
<dbReference type="PANTHER" id="PTHR12805">
    <property type="entry name" value="KIN17 KIN, ANTIGENIC DETERMINANT OF RECA PROTEIN HOMOLOG"/>
    <property type="match status" value="1"/>
</dbReference>
<dbReference type="InterPro" id="IPR038254">
    <property type="entry name" value="KIN17_WH-like_sf"/>
</dbReference>
<protein>
    <submittedName>
        <fullName evidence="3">DNA/RNA-binding protein KIN17</fullName>
    </submittedName>
</protein>
<evidence type="ECO:0000313" key="4">
    <source>
        <dbReference type="Proteomes" id="UP001281761"/>
    </source>
</evidence>
<reference evidence="3 4" key="1">
    <citation type="journal article" date="2022" name="bioRxiv">
        <title>Genomics of Preaxostyla Flagellates Illuminates Evolutionary Transitions and the Path Towards Mitochondrial Loss.</title>
        <authorList>
            <person name="Novak L.V.F."/>
            <person name="Treitli S.C."/>
            <person name="Pyrih J."/>
            <person name="Halakuc P."/>
            <person name="Pipaliya S.V."/>
            <person name="Vacek V."/>
            <person name="Brzon O."/>
            <person name="Soukal P."/>
            <person name="Eme L."/>
            <person name="Dacks J.B."/>
            <person name="Karnkowska A."/>
            <person name="Elias M."/>
            <person name="Hampl V."/>
        </authorList>
    </citation>
    <scope>NUCLEOTIDE SEQUENCE [LARGE SCALE GENOMIC DNA]</scope>
    <source>
        <strain evidence="3">NAU3</strain>
        <tissue evidence="3">Gut</tissue>
    </source>
</reference>
<dbReference type="InterPro" id="IPR037321">
    <property type="entry name" value="KIN17-like"/>
</dbReference>
<feature type="compositionally biased region" description="Basic and acidic residues" evidence="1">
    <location>
        <begin position="186"/>
        <end position="195"/>
    </location>
</feature>
<comment type="caution">
    <text evidence="3">The sequence shown here is derived from an EMBL/GenBank/DDBJ whole genome shotgun (WGS) entry which is preliminary data.</text>
</comment>
<feature type="domain" description="DNA/RNA-binding protein Kin17 WH-like" evidence="2">
    <location>
        <begin position="52"/>
        <end position="175"/>
    </location>
</feature>
<dbReference type="PANTHER" id="PTHR12805:SF0">
    <property type="entry name" value="DNA_RNA-BINDING PROTEIN KIN17"/>
    <property type="match status" value="1"/>
</dbReference>
<sequence length="368" mass="41266">MGKAERGSPKDISNRMKAKGLQKLRWYCQMCQKQCRDQNGFKCHCESEAHQRQMQVFGQNPHKFMDDYSREFEHSFMTLMRTRFGNSRVHFNVVYNELIKDRHHIHMNATVWTTLTGFILYCGKTGKLKVEQTEKGWFLTYIKTNADDLLAGKGKKYEEKSDEQRWNELFKKQEEKIRNAPVQDTMKPEVDKRDGNFTMKLSLPGKGTPSQVSASNRPSNTDLSVPSTEEDEHSETSETEDEADVDAMLQNALGSGTGISGNEQIQPAAPVGARSQQLAPAARPAVEQKKTASIFGDDSSSDDRPSQQTPIPAAGRAIAERSASELERLRLSLAESGPPVVRRDGWAGGWDRRGAGREGQGRPSELTV</sequence>
<feature type="compositionally biased region" description="Basic and acidic residues" evidence="1">
    <location>
        <begin position="318"/>
        <end position="330"/>
    </location>
</feature>
<feature type="region of interest" description="Disordered" evidence="1">
    <location>
        <begin position="174"/>
        <end position="368"/>
    </location>
</feature>
<dbReference type="SUPFAM" id="SSF57667">
    <property type="entry name" value="beta-beta-alpha zinc fingers"/>
    <property type="match status" value="1"/>
</dbReference>
<feature type="compositionally biased region" description="Acidic residues" evidence="1">
    <location>
        <begin position="228"/>
        <end position="245"/>
    </location>
</feature>
<keyword evidence="4" id="KW-1185">Reference proteome</keyword>
<dbReference type="InterPro" id="IPR019447">
    <property type="entry name" value="DNA/RNA-bd_Kin17_WH-like_dom"/>
</dbReference>
<dbReference type="Pfam" id="PF10357">
    <property type="entry name" value="WH_KIN17"/>
    <property type="match status" value="1"/>
</dbReference>
<dbReference type="Gene3D" id="1.10.10.2030">
    <property type="entry name" value="DNA/RNA-binding protein Kin17, conserved domain"/>
    <property type="match status" value="1"/>
</dbReference>
<dbReference type="Pfam" id="PF25095">
    <property type="entry name" value="C2H2-zf_KIN17"/>
    <property type="match status" value="1"/>
</dbReference>
<organism evidence="3 4">
    <name type="scientific">Blattamonas nauphoetae</name>
    <dbReference type="NCBI Taxonomy" id="2049346"/>
    <lineage>
        <taxon>Eukaryota</taxon>
        <taxon>Metamonada</taxon>
        <taxon>Preaxostyla</taxon>
        <taxon>Oxymonadida</taxon>
        <taxon>Blattamonas</taxon>
    </lineage>
</organism>
<dbReference type="SMART" id="SM01253">
    <property type="entry name" value="Kin17_mid"/>
    <property type="match status" value="1"/>
</dbReference>
<feature type="compositionally biased region" description="Basic and acidic residues" evidence="1">
    <location>
        <begin position="341"/>
        <end position="360"/>
    </location>
</feature>
<dbReference type="Proteomes" id="UP001281761">
    <property type="component" value="Unassembled WGS sequence"/>
</dbReference>
<evidence type="ECO:0000313" key="3">
    <source>
        <dbReference type="EMBL" id="KAK2964158.1"/>
    </source>
</evidence>
<proteinExistence type="predicted"/>
<dbReference type="EMBL" id="JARBJD010000003">
    <property type="protein sequence ID" value="KAK2964158.1"/>
    <property type="molecule type" value="Genomic_DNA"/>
</dbReference>
<dbReference type="InterPro" id="IPR036236">
    <property type="entry name" value="Znf_C2H2_sf"/>
</dbReference>